<dbReference type="PANTHER" id="PTHR23111:SF41">
    <property type="entry name" value="ZINC FINGER RAN-BINDING DOMAIN-CONTAINING PROTEIN 2-LIKE"/>
    <property type="match status" value="1"/>
</dbReference>
<evidence type="ECO:0000256" key="3">
    <source>
        <dbReference type="ARBA" id="ARBA00022833"/>
    </source>
</evidence>
<name>A0A6J1KGK8_CUCMA</name>
<organism evidence="6 7">
    <name type="scientific">Cucurbita maxima</name>
    <name type="common">Pumpkin</name>
    <name type="synonym">Winter squash</name>
    <dbReference type="NCBI Taxonomy" id="3661"/>
    <lineage>
        <taxon>Eukaryota</taxon>
        <taxon>Viridiplantae</taxon>
        <taxon>Streptophyta</taxon>
        <taxon>Embryophyta</taxon>
        <taxon>Tracheophyta</taxon>
        <taxon>Spermatophyta</taxon>
        <taxon>Magnoliopsida</taxon>
        <taxon>eudicotyledons</taxon>
        <taxon>Gunneridae</taxon>
        <taxon>Pentapetalae</taxon>
        <taxon>rosids</taxon>
        <taxon>fabids</taxon>
        <taxon>Cucurbitales</taxon>
        <taxon>Cucurbitaceae</taxon>
        <taxon>Cucurbiteae</taxon>
        <taxon>Cucurbita</taxon>
    </lineage>
</organism>
<dbReference type="InterPro" id="IPR001876">
    <property type="entry name" value="Znf_RanBP2"/>
</dbReference>
<evidence type="ECO:0000256" key="1">
    <source>
        <dbReference type="ARBA" id="ARBA00022723"/>
    </source>
</evidence>
<keyword evidence="3" id="KW-0862">Zinc</keyword>
<dbReference type="GO" id="GO:0008270">
    <property type="term" value="F:zinc ion binding"/>
    <property type="evidence" value="ECO:0007669"/>
    <property type="project" value="UniProtKB-KW"/>
</dbReference>
<feature type="domain" description="RanBP2-type" evidence="5">
    <location>
        <begin position="90"/>
        <end position="119"/>
    </location>
</feature>
<dbReference type="KEGG" id="cmax:111493695"/>
<keyword evidence="6" id="KW-1185">Reference proteome</keyword>
<protein>
    <submittedName>
        <fullName evidence="7">Zinc finger Ran-binding domain-containing protein 2-like</fullName>
    </submittedName>
</protein>
<dbReference type="SUPFAM" id="SSF90209">
    <property type="entry name" value="Ran binding protein zinc finger-like"/>
    <property type="match status" value="3"/>
</dbReference>
<evidence type="ECO:0000256" key="2">
    <source>
        <dbReference type="ARBA" id="ARBA00022771"/>
    </source>
</evidence>
<keyword evidence="1" id="KW-0479">Metal-binding</keyword>
<dbReference type="InterPro" id="IPR036443">
    <property type="entry name" value="Znf_RanBP2_sf"/>
</dbReference>
<dbReference type="SMART" id="SM00547">
    <property type="entry name" value="ZnF_RBZ"/>
    <property type="match status" value="3"/>
</dbReference>
<dbReference type="OrthoDB" id="448399at2759"/>
<accession>A0A6J1KGK8</accession>
<dbReference type="Proteomes" id="UP000504608">
    <property type="component" value="Unplaced"/>
</dbReference>
<dbReference type="GO" id="GO:0005737">
    <property type="term" value="C:cytoplasm"/>
    <property type="evidence" value="ECO:0007669"/>
    <property type="project" value="TreeGrafter"/>
</dbReference>
<reference evidence="7" key="1">
    <citation type="submission" date="2025-08" db="UniProtKB">
        <authorList>
            <consortium name="RefSeq"/>
        </authorList>
    </citation>
    <scope>IDENTIFICATION</scope>
    <source>
        <tissue evidence="7">Young leaves</tissue>
    </source>
</reference>
<dbReference type="RefSeq" id="XP_022999274.1">
    <property type="nucleotide sequence ID" value="XM_023143506.1"/>
</dbReference>
<feature type="domain" description="RanBP2-type" evidence="5">
    <location>
        <begin position="4"/>
        <end position="33"/>
    </location>
</feature>
<keyword evidence="2 4" id="KW-0863">Zinc-finger</keyword>
<dbReference type="PANTHER" id="PTHR23111">
    <property type="entry name" value="ZINC FINGER PROTEIN"/>
    <property type="match status" value="1"/>
</dbReference>
<gene>
    <name evidence="7" type="primary">LOC111493695</name>
</gene>
<evidence type="ECO:0000313" key="7">
    <source>
        <dbReference type="RefSeq" id="XP_022999274.1"/>
    </source>
</evidence>
<dbReference type="PROSITE" id="PS01358">
    <property type="entry name" value="ZF_RANBP2_1"/>
    <property type="match status" value="2"/>
</dbReference>
<dbReference type="PROSITE" id="PS50199">
    <property type="entry name" value="ZF_RANBP2_2"/>
    <property type="match status" value="2"/>
</dbReference>
<dbReference type="AlphaFoldDB" id="A0A6J1KGK8"/>
<dbReference type="Gene3D" id="4.10.1060.10">
    <property type="entry name" value="Zinc finger, RanBP2-type"/>
    <property type="match status" value="3"/>
</dbReference>
<evidence type="ECO:0000259" key="5">
    <source>
        <dbReference type="PROSITE" id="PS50199"/>
    </source>
</evidence>
<dbReference type="GeneID" id="111493695"/>
<dbReference type="GO" id="GO:0003729">
    <property type="term" value="F:mRNA binding"/>
    <property type="evidence" value="ECO:0007669"/>
    <property type="project" value="TreeGrafter"/>
</dbReference>
<evidence type="ECO:0000256" key="4">
    <source>
        <dbReference type="PROSITE-ProRule" id="PRU00322"/>
    </source>
</evidence>
<evidence type="ECO:0000313" key="6">
    <source>
        <dbReference type="Proteomes" id="UP000504608"/>
    </source>
</evidence>
<sequence>MNWSRGDWMCGACEHVNFKKREACQRCGYSKYGGPHPEYPTAHEHGIKTDEVLAGDWYCKCGAHNYATRSSCYRCHGYKSLNLGAFPGWKFGDWICTRCETHNYATRMECYRCKTRRSFGGAV</sequence>
<dbReference type="Pfam" id="PF00641">
    <property type="entry name" value="Zn_ribbon_RanBP"/>
    <property type="match status" value="3"/>
</dbReference>
<proteinExistence type="predicted"/>